<protein>
    <recommendedName>
        <fullName evidence="1">GmrSD restriction endonucleases N-terminal domain-containing protein</fullName>
    </recommendedName>
</protein>
<proteinExistence type="predicted"/>
<dbReference type="EMBL" id="BARW01041497">
    <property type="protein sequence ID" value="GAJ16642.1"/>
    <property type="molecule type" value="Genomic_DNA"/>
</dbReference>
<sequence>AIQRRFVWDHEQIEKLFDSIMRSYPIGTFLFWFVRSPNIQNYVFYEFLRYYHEQKSYLNQPSSDPITKEEIIGVLDGQQRLSSMYIALQGKYAY</sequence>
<feature type="domain" description="GmrSD restriction endonucleases N-terminal" evidence="1">
    <location>
        <begin position="2"/>
        <end position="90"/>
    </location>
</feature>
<dbReference type="PANTHER" id="PTHR37292">
    <property type="entry name" value="VNG6097C"/>
    <property type="match status" value="1"/>
</dbReference>
<dbReference type="InterPro" id="IPR004919">
    <property type="entry name" value="GmrSD_N"/>
</dbReference>
<feature type="non-terminal residue" evidence="2">
    <location>
        <position position="1"/>
    </location>
</feature>
<gene>
    <name evidence="2" type="ORF">S12H4_62104</name>
</gene>
<dbReference type="AlphaFoldDB" id="X1VFB0"/>
<organism evidence="2">
    <name type="scientific">marine sediment metagenome</name>
    <dbReference type="NCBI Taxonomy" id="412755"/>
    <lineage>
        <taxon>unclassified sequences</taxon>
        <taxon>metagenomes</taxon>
        <taxon>ecological metagenomes</taxon>
    </lineage>
</organism>
<accession>X1VFB0</accession>
<name>X1VFB0_9ZZZZ</name>
<dbReference type="PANTHER" id="PTHR37292:SF2">
    <property type="entry name" value="DUF262 DOMAIN-CONTAINING PROTEIN"/>
    <property type="match status" value="1"/>
</dbReference>
<evidence type="ECO:0000259" key="1">
    <source>
        <dbReference type="Pfam" id="PF03235"/>
    </source>
</evidence>
<evidence type="ECO:0000313" key="2">
    <source>
        <dbReference type="EMBL" id="GAJ16642.1"/>
    </source>
</evidence>
<reference evidence="2" key="1">
    <citation type="journal article" date="2014" name="Front. Microbiol.">
        <title>High frequency of phylogenetically diverse reductive dehalogenase-homologous genes in deep subseafloor sedimentary metagenomes.</title>
        <authorList>
            <person name="Kawai M."/>
            <person name="Futagami T."/>
            <person name="Toyoda A."/>
            <person name="Takaki Y."/>
            <person name="Nishi S."/>
            <person name="Hori S."/>
            <person name="Arai W."/>
            <person name="Tsubouchi T."/>
            <person name="Morono Y."/>
            <person name="Uchiyama I."/>
            <person name="Ito T."/>
            <person name="Fujiyama A."/>
            <person name="Inagaki F."/>
            <person name="Takami H."/>
        </authorList>
    </citation>
    <scope>NUCLEOTIDE SEQUENCE</scope>
    <source>
        <strain evidence="2">Expedition CK06-06</strain>
    </source>
</reference>
<comment type="caution">
    <text evidence="2">The sequence shown here is derived from an EMBL/GenBank/DDBJ whole genome shotgun (WGS) entry which is preliminary data.</text>
</comment>
<dbReference type="Pfam" id="PF03235">
    <property type="entry name" value="GmrSD_N"/>
    <property type="match status" value="1"/>
</dbReference>
<feature type="non-terminal residue" evidence="2">
    <location>
        <position position="94"/>
    </location>
</feature>